<gene>
    <name evidence="1" type="ORF">NDU88_002184</name>
</gene>
<accession>A0AAV7VAG4</accession>
<reference evidence="1" key="1">
    <citation type="journal article" date="2022" name="bioRxiv">
        <title>Sequencing and chromosome-scale assembly of the giantPleurodeles waltlgenome.</title>
        <authorList>
            <person name="Brown T."/>
            <person name="Elewa A."/>
            <person name="Iarovenko S."/>
            <person name="Subramanian E."/>
            <person name="Araus A.J."/>
            <person name="Petzold A."/>
            <person name="Susuki M."/>
            <person name="Suzuki K.-i.T."/>
            <person name="Hayashi T."/>
            <person name="Toyoda A."/>
            <person name="Oliveira C."/>
            <person name="Osipova E."/>
            <person name="Leigh N.D."/>
            <person name="Simon A."/>
            <person name="Yun M.H."/>
        </authorList>
    </citation>
    <scope>NUCLEOTIDE SEQUENCE</scope>
    <source>
        <strain evidence="1">20211129_DDA</strain>
        <tissue evidence="1">Liver</tissue>
    </source>
</reference>
<feature type="non-terminal residue" evidence="1">
    <location>
        <position position="1"/>
    </location>
</feature>
<dbReference type="Proteomes" id="UP001066276">
    <property type="component" value="Chromosome 2_1"/>
</dbReference>
<evidence type="ECO:0000313" key="2">
    <source>
        <dbReference type="Proteomes" id="UP001066276"/>
    </source>
</evidence>
<dbReference type="AlphaFoldDB" id="A0AAV7VAG4"/>
<keyword evidence="2" id="KW-1185">Reference proteome</keyword>
<organism evidence="1 2">
    <name type="scientific">Pleurodeles waltl</name>
    <name type="common">Iberian ribbed newt</name>
    <dbReference type="NCBI Taxonomy" id="8319"/>
    <lineage>
        <taxon>Eukaryota</taxon>
        <taxon>Metazoa</taxon>
        <taxon>Chordata</taxon>
        <taxon>Craniata</taxon>
        <taxon>Vertebrata</taxon>
        <taxon>Euteleostomi</taxon>
        <taxon>Amphibia</taxon>
        <taxon>Batrachia</taxon>
        <taxon>Caudata</taxon>
        <taxon>Salamandroidea</taxon>
        <taxon>Salamandridae</taxon>
        <taxon>Pleurodelinae</taxon>
        <taxon>Pleurodeles</taxon>
    </lineage>
</organism>
<sequence>ARIQQPTTWIILSNKRCIHMKYADFPTLMLWSTPTPSKQHLIWPNHTQIFTITCKVHKI</sequence>
<name>A0AAV7VAG4_PLEWA</name>
<comment type="caution">
    <text evidence="1">The sequence shown here is derived from an EMBL/GenBank/DDBJ whole genome shotgun (WGS) entry which is preliminary data.</text>
</comment>
<dbReference type="EMBL" id="JANPWB010000003">
    <property type="protein sequence ID" value="KAJ1198343.1"/>
    <property type="molecule type" value="Genomic_DNA"/>
</dbReference>
<proteinExistence type="predicted"/>
<evidence type="ECO:0000313" key="1">
    <source>
        <dbReference type="EMBL" id="KAJ1198343.1"/>
    </source>
</evidence>
<protein>
    <submittedName>
        <fullName evidence="1">Uncharacterized protein</fullName>
    </submittedName>
</protein>